<name>A0A0R1GGI1_9LACO</name>
<organism evidence="1 2">
    <name type="scientific">Loigolactobacillus bifermentans DSM 20003</name>
    <dbReference type="NCBI Taxonomy" id="1423726"/>
    <lineage>
        <taxon>Bacteria</taxon>
        <taxon>Bacillati</taxon>
        <taxon>Bacillota</taxon>
        <taxon>Bacilli</taxon>
        <taxon>Lactobacillales</taxon>
        <taxon>Lactobacillaceae</taxon>
        <taxon>Loigolactobacillus</taxon>
    </lineage>
</organism>
<accession>A0A0R1GGI1</accession>
<protein>
    <submittedName>
        <fullName evidence="1">Uncharacterized protein</fullName>
    </submittedName>
</protein>
<evidence type="ECO:0000313" key="2">
    <source>
        <dbReference type="Proteomes" id="UP000051461"/>
    </source>
</evidence>
<sequence length="126" mass="14546">MLFVIGAVGFFVTNQRDARQDRQQVFEAAESARFPQGFRYIALNVKREDAHRLRGVAQGPVKNVYFVRLPDGSIHTEGSRKRMTPVQITFVPGQAWSVLIFQGQQLLRYRVQLDQTTYRALLTAWF</sequence>
<gene>
    <name evidence="1" type="ORF">FC07_GL001411</name>
</gene>
<reference evidence="1 2" key="1">
    <citation type="journal article" date="2015" name="Genome Announc.">
        <title>Expanding the biotechnology potential of lactobacilli through comparative genomics of 213 strains and associated genera.</title>
        <authorList>
            <person name="Sun Z."/>
            <person name="Harris H.M."/>
            <person name="McCann A."/>
            <person name="Guo C."/>
            <person name="Argimon S."/>
            <person name="Zhang W."/>
            <person name="Yang X."/>
            <person name="Jeffery I.B."/>
            <person name="Cooney J.C."/>
            <person name="Kagawa T.F."/>
            <person name="Liu W."/>
            <person name="Song Y."/>
            <person name="Salvetti E."/>
            <person name="Wrobel A."/>
            <person name="Rasinkangas P."/>
            <person name="Parkhill J."/>
            <person name="Rea M.C."/>
            <person name="O'Sullivan O."/>
            <person name="Ritari J."/>
            <person name="Douillard F.P."/>
            <person name="Paul Ross R."/>
            <person name="Yang R."/>
            <person name="Briner A.E."/>
            <person name="Felis G.E."/>
            <person name="de Vos W.M."/>
            <person name="Barrangou R."/>
            <person name="Klaenhammer T.R."/>
            <person name="Caufield P.W."/>
            <person name="Cui Y."/>
            <person name="Zhang H."/>
            <person name="O'Toole P.W."/>
        </authorList>
    </citation>
    <scope>NUCLEOTIDE SEQUENCE [LARGE SCALE GENOMIC DNA]</scope>
    <source>
        <strain evidence="1 2">DSM 20003</strain>
    </source>
</reference>
<keyword evidence="2" id="KW-1185">Reference proteome</keyword>
<proteinExistence type="predicted"/>
<dbReference type="PATRIC" id="fig|1423726.3.peg.1462"/>
<dbReference type="AlphaFoldDB" id="A0A0R1GGI1"/>
<comment type="caution">
    <text evidence="1">The sequence shown here is derived from an EMBL/GenBank/DDBJ whole genome shotgun (WGS) entry which is preliminary data.</text>
</comment>
<dbReference type="Proteomes" id="UP000051461">
    <property type="component" value="Unassembled WGS sequence"/>
</dbReference>
<evidence type="ECO:0000313" key="1">
    <source>
        <dbReference type="EMBL" id="KRK33157.1"/>
    </source>
</evidence>
<dbReference type="EMBL" id="AZDA01000121">
    <property type="protein sequence ID" value="KRK33157.1"/>
    <property type="molecule type" value="Genomic_DNA"/>
</dbReference>